<dbReference type="EMBL" id="MU806290">
    <property type="protein sequence ID" value="KAJ3836825.1"/>
    <property type="molecule type" value="Genomic_DNA"/>
</dbReference>
<dbReference type="Proteomes" id="UP001163846">
    <property type="component" value="Unassembled WGS sequence"/>
</dbReference>
<keyword evidence="4" id="KW-1185">Reference proteome</keyword>
<dbReference type="InterPro" id="IPR012337">
    <property type="entry name" value="RNaseH-like_sf"/>
</dbReference>
<evidence type="ECO:0000256" key="1">
    <source>
        <dbReference type="SAM" id="MobiDB-lite"/>
    </source>
</evidence>
<proteinExistence type="predicted"/>
<dbReference type="Pfam" id="PF00075">
    <property type="entry name" value="RNase_H"/>
    <property type="match status" value="1"/>
</dbReference>
<feature type="domain" description="RNase H type-1" evidence="2">
    <location>
        <begin position="1"/>
        <end position="30"/>
    </location>
</feature>
<dbReference type="Gene3D" id="3.30.420.10">
    <property type="entry name" value="Ribonuclease H-like superfamily/Ribonuclease H"/>
    <property type="match status" value="1"/>
</dbReference>
<dbReference type="InterPro" id="IPR002156">
    <property type="entry name" value="RNaseH_domain"/>
</dbReference>
<evidence type="ECO:0000313" key="3">
    <source>
        <dbReference type="EMBL" id="KAJ3836825.1"/>
    </source>
</evidence>
<gene>
    <name evidence="3" type="ORF">F5878DRAFT_508213</name>
</gene>
<feature type="region of interest" description="Disordered" evidence="1">
    <location>
        <begin position="1"/>
        <end position="32"/>
    </location>
</feature>
<accession>A0AA38P5R8</accession>
<feature type="compositionally biased region" description="Basic and acidic residues" evidence="1">
    <location>
        <begin position="17"/>
        <end position="29"/>
    </location>
</feature>
<sequence>SHTVEIAWTPSHTGIKGNEKADHLAKKGAEQANETIWKRSRSNALRMNKTKTEIAWKKEWDKQSVNGRFAIANRFPPSLKPTERFKSLRRELFGRVTQCRTGHAF</sequence>
<dbReference type="GO" id="GO:0004523">
    <property type="term" value="F:RNA-DNA hybrid ribonuclease activity"/>
    <property type="evidence" value="ECO:0007669"/>
    <property type="project" value="InterPro"/>
</dbReference>
<evidence type="ECO:0000313" key="4">
    <source>
        <dbReference type="Proteomes" id="UP001163846"/>
    </source>
</evidence>
<name>A0AA38P5R8_9AGAR</name>
<organism evidence="3 4">
    <name type="scientific">Lentinula raphanica</name>
    <dbReference type="NCBI Taxonomy" id="153919"/>
    <lineage>
        <taxon>Eukaryota</taxon>
        <taxon>Fungi</taxon>
        <taxon>Dikarya</taxon>
        <taxon>Basidiomycota</taxon>
        <taxon>Agaricomycotina</taxon>
        <taxon>Agaricomycetes</taxon>
        <taxon>Agaricomycetidae</taxon>
        <taxon>Agaricales</taxon>
        <taxon>Marasmiineae</taxon>
        <taxon>Omphalotaceae</taxon>
        <taxon>Lentinula</taxon>
    </lineage>
</organism>
<protein>
    <recommendedName>
        <fullName evidence="2">RNase H type-1 domain-containing protein</fullName>
    </recommendedName>
</protein>
<dbReference type="SUPFAM" id="SSF53098">
    <property type="entry name" value="Ribonuclease H-like"/>
    <property type="match status" value="1"/>
</dbReference>
<comment type="caution">
    <text evidence="3">The sequence shown here is derived from an EMBL/GenBank/DDBJ whole genome shotgun (WGS) entry which is preliminary data.</text>
</comment>
<reference evidence="3" key="1">
    <citation type="submission" date="2022-08" db="EMBL/GenBank/DDBJ databases">
        <authorList>
            <consortium name="DOE Joint Genome Institute"/>
            <person name="Min B."/>
            <person name="Riley R."/>
            <person name="Sierra-Patev S."/>
            <person name="Naranjo-Ortiz M."/>
            <person name="Looney B."/>
            <person name="Konkel Z."/>
            <person name="Slot J.C."/>
            <person name="Sakamoto Y."/>
            <person name="Steenwyk J.L."/>
            <person name="Rokas A."/>
            <person name="Carro J."/>
            <person name="Camarero S."/>
            <person name="Ferreira P."/>
            <person name="Molpeceres G."/>
            <person name="Ruiz-Duenas F.J."/>
            <person name="Serrano A."/>
            <person name="Henrissat B."/>
            <person name="Drula E."/>
            <person name="Hughes K.W."/>
            <person name="Mata J.L."/>
            <person name="Ishikawa N.K."/>
            <person name="Vargas-Isla R."/>
            <person name="Ushijima S."/>
            <person name="Smith C.A."/>
            <person name="Ahrendt S."/>
            <person name="Andreopoulos W."/>
            <person name="He G."/>
            <person name="Labutti K."/>
            <person name="Lipzen A."/>
            <person name="Ng V."/>
            <person name="Sandor L."/>
            <person name="Barry K."/>
            <person name="Martinez A.T."/>
            <person name="Xiao Y."/>
            <person name="Gibbons J.G."/>
            <person name="Terashima K."/>
            <person name="Hibbett D.S."/>
            <person name="Grigoriev I.V."/>
        </authorList>
    </citation>
    <scope>NUCLEOTIDE SEQUENCE</scope>
    <source>
        <strain evidence="3">TFB9207</strain>
    </source>
</reference>
<feature type="non-terminal residue" evidence="3">
    <location>
        <position position="105"/>
    </location>
</feature>
<evidence type="ECO:0000259" key="2">
    <source>
        <dbReference type="PROSITE" id="PS50879"/>
    </source>
</evidence>
<dbReference type="AlphaFoldDB" id="A0AA38P5R8"/>
<feature type="non-terminal residue" evidence="3">
    <location>
        <position position="1"/>
    </location>
</feature>
<dbReference type="InterPro" id="IPR036397">
    <property type="entry name" value="RNaseH_sf"/>
</dbReference>
<dbReference type="PROSITE" id="PS50879">
    <property type="entry name" value="RNASE_H_1"/>
    <property type="match status" value="1"/>
</dbReference>
<dbReference type="GO" id="GO:0003676">
    <property type="term" value="F:nucleic acid binding"/>
    <property type="evidence" value="ECO:0007669"/>
    <property type="project" value="InterPro"/>
</dbReference>